<evidence type="ECO:0000313" key="3">
    <source>
        <dbReference type="Proteomes" id="UP000198510"/>
    </source>
</evidence>
<evidence type="ECO:0008006" key="4">
    <source>
        <dbReference type="Google" id="ProtNLM"/>
    </source>
</evidence>
<dbReference type="RefSeq" id="WP_089686203.1">
    <property type="nucleotide sequence ID" value="NZ_FNFO01000010.1"/>
</dbReference>
<dbReference type="PROSITE" id="PS51257">
    <property type="entry name" value="PROKAR_LIPOPROTEIN"/>
    <property type="match status" value="1"/>
</dbReference>
<dbReference type="SUPFAM" id="SSF75005">
    <property type="entry name" value="Arabinanase/levansucrase/invertase"/>
    <property type="match status" value="2"/>
</dbReference>
<organism evidence="2 3">
    <name type="scientific">Catalinimonas alkaloidigena</name>
    <dbReference type="NCBI Taxonomy" id="1075417"/>
    <lineage>
        <taxon>Bacteria</taxon>
        <taxon>Pseudomonadati</taxon>
        <taxon>Bacteroidota</taxon>
        <taxon>Cytophagia</taxon>
        <taxon>Cytophagales</taxon>
        <taxon>Catalimonadaceae</taxon>
        <taxon>Catalinimonas</taxon>
    </lineage>
</organism>
<dbReference type="Gene3D" id="2.115.10.20">
    <property type="entry name" value="Glycosyl hydrolase domain, family 43"/>
    <property type="match status" value="2"/>
</dbReference>
<sequence>MLRSSFTNLFLLSGLLALVGAGCAGSKSDAETAGQGQAVASTDSVPEVVPDSVMQRIYETVKTPHKYGLILTPPADDKKLDCPSVFREGDRWYMTYIVYDGRGYETWLAESPDLLQWTTTGKIMSFTDTTDWDTNQKAAYIALEDYEWGGNYQWQQYDGKYWMSYFGGSSRGYEQGLLSIGIAYSEQDPTQPHEWQRLEKPVLKATDEDARWWENNTIYKSSVIWDKEERLGYPFLMYYNAKGDSLNPKRGKERIGMAVSNDMRTWERYHPEPILDHFTGITGDPVIQKIGDVFVMFYFGAFWKDRPKEAFNRFACSYDLEHWTDWQGEDLIHSSEPYDDLFAHKSFVVKHDGVVYHFYCAVNKADQRGIAVATSKDLGESTVHFAQR</sequence>
<evidence type="ECO:0000256" key="1">
    <source>
        <dbReference type="SAM" id="SignalP"/>
    </source>
</evidence>
<dbReference type="OrthoDB" id="2534034at2"/>
<protein>
    <recommendedName>
        <fullName evidence="4">Glycosyl hydrolases family 43</fullName>
    </recommendedName>
</protein>
<evidence type="ECO:0000313" key="2">
    <source>
        <dbReference type="EMBL" id="SDM09711.1"/>
    </source>
</evidence>
<dbReference type="STRING" id="1075417.SAMN05421823_110152"/>
<feature type="chain" id="PRO_5011472718" description="Glycosyl hydrolases family 43" evidence="1">
    <location>
        <begin position="25"/>
        <end position="388"/>
    </location>
</feature>
<reference evidence="2 3" key="1">
    <citation type="submission" date="2016-10" db="EMBL/GenBank/DDBJ databases">
        <authorList>
            <person name="de Groot N.N."/>
        </authorList>
    </citation>
    <scope>NUCLEOTIDE SEQUENCE [LARGE SCALE GENOMIC DNA]</scope>
    <source>
        <strain evidence="2 3">DSM 25186</strain>
    </source>
</reference>
<dbReference type="EMBL" id="FNFO01000010">
    <property type="protein sequence ID" value="SDM09711.1"/>
    <property type="molecule type" value="Genomic_DNA"/>
</dbReference>
<keyword evidence="3" id="KW-1185">Reference proteome</keyword>
<dbReference type="PANTHER" id="PTHR35279">
    <property type="match status" value="1"/>
</dbReference>
<dbReference type="InterPro" id="IPR023296">
    <property type="entry name" value="Glyco_hydro_beta-prop_sf"/>
</dbReference>
<accession>A0A1G9QG25</accession>
<dbReference type="PANTHER" id="PTHR35279:SF1">
    <property type="entry name" value="ARABINANASE_LEVANSUCRASE_INVERTASE"/>
    <property type="match status" value="1"/>
</dbReference>
<proteinExistence type="predicted"/>
<name>A0A1G9QG25_9BACT</name>
<dbReference type="Proteomes" id="UP000198510">
    <property type="component" value="Unassembled WGS sequence"/>
</dbReference>
<dbReference type="AlphaFoldDB" id="A0A1G9QG25"/>
<keyword evidence="1" id="KW-0732">Signal</keyword>
<gene>
    <name evidence="2" type="ORF">SAMN05421823_110152</name>
</gene>
<feature type="signal peptide" evidence="1">
    <location>
        <begin position="1"/>
        <end position="24"/>
    </location>
</feature>